<evidence type="ECO:0000313" key="1">
    <source>
        <dbReference type="EMBL" id="AAF82836.1"/>
    </source>
</evidence>
<dbReference type="HOGENOM" id="CLU_3399186_0_0_6"/>
<dbReference type="EMBL" id="AE003849">
    <property type="protein sequence ID" value="AAF82836.1"/>
    <property type="molecule type" value="Genomic_DNA"/>
</dbReference>
<evidence type="ECO:0000313" key="2">
    <source>
        <dbReference type="Proteomes" id="UP000000812"/>
    </source>
</evidence>
<reference evidence="1 2" key="1">
    <citation type="journal article" date="2000" name="Nature">
        <title>The genome sequence of the plant pathogen Xylella fastidiosa.</title>
        <authorList>
            <person name="Simpson A.J."/>
            <person name="Reinach F.C."/>
            <person name="Arruda P."/>
            <person name="Abreu F.A."/>
            <person name="Acencio M."/>
            <person name="Alvarenga R."/>
            <person name="Alves L.M."/>
            <person name="Araya J.E."/>
            <person name="Baia G.S."/>
            <person name="Baptista C.S."/>
            <person name="Barros M.H."/>
            <person name="Bonaccorsi E.D."/>
            <person name="Bordin S."/>
            <person name="Bove J.M."/>
            <person name="Briones M.R."/>
            <person name="Bueno M.R."/>
            <person name="Camargo A.A."/>
            <person name="Camargo L.E."/>
            <person name="Carraro D.M."/>
            <person name="Carrer H."/>
            <person name="Colauto N.B."/>
            <person name="Colombo C."/>
            <person name="Costa F.F."/>
            <person name="Costa M.C."/>
            <person name="Costa-Neto C.M."/>
            <person name="Coutinho L.L."/>
            <person name="Cristofani M."/>
            <person name="Dias-Neto E."/>
            <person name="Docena C."/>
            <person name="El-Dorry H."/>
            <person name="Facincani A.P."/>
            <person name="Ferreira A.J."/>
            <person name="Ferreira V.C."/>
            <person name="Ferro J.A."/>
            <person name="Fraga J.S."/>
            <person name="Franca S.C."/>
            <person name="Franco M.C."/>
            <person name="Frohme M."/>
            <person name="Furlan L.R."/>
            <person name="Garnier M."/>
            <person name="Goldman G.H."/>
            <person name="Goldman M.H."/>
            <person name="Gomes S.L."/>
            <person name="Gruber A."/>
            <person name="Ho P.L."/>
            <person name="Hoheisel J.D."/>
            <person name="Junqueira M.L."/>
            <person name="Kemper E.L."/>
            <person name="Kitajima J.P."/>
            <person name="Krieger J.E."/>
            <person name="Kuramae E.E."/>
            <person name="Laigret F."/>
            <person name="Lambais M.R."/>
            <person name="Leite L.C."/>
            <person name="Lemos E.G."/>
            <person name="Lemos M.V."/>
            <person name="Lopes S.A."/>
            <person name="Lopes C.R."/>
            <person name="Machado J.A."/>
            <person name="Machado M.A."/>
            <person name="Madeira A.M."/>
            <person name="Madeira H.M."/>
            <person name="Marino C.L."/>
            <person name="Marques M.V."/>
            <person name="Martins E.A."/>
            <person name="Martins E.M."/>
            <person name="Matsukuma A.Y."/>
            <person name="Menck C.F."/>
            <person name="Miracca E.C."/>
            <person name="Miyaki C.Y."/>
            <person name="Monteriro-Vitorello C.B."/>
            <person name="Moon D.H."/>
            <person name="Nagai M.A."/>
            <person name="Nascimento A.L."/>
            <person name="Netto L.E."/>
            <person name="Nhani A.Jr."/>
            <person name="Nobrega F.G."/>
            <person name="Nunes L.R."/>
            <person name="Oliveira M.A."/>
            <person name="de Oliveira M.C."/>
            <person name="de Oliveira R.C."/>
            <person name="Palmieri D.A."/>
            <person name="Paris A."/>
            <person name="Peixoto B.R."/>
            <person name="Pereira G.A."/>
            <person name="Pereira H.A.Jr."/>
            <person name="Pesquero J.B."/>
            <person name="Quaggio R.B."/>
            <person name="Roberto P.G."/>
            <person name="Rodrigues V."/>
            <person name="de M Rosa A.J."/>
            <person name="de Rosa V.E.Jr."/>
            <person name="de Sa R.G."/>
            <person name="Santelli R.V."/>
            <person name="Sawasaki H.E."/>
            <person name="da Silva A.C."/>
            <person name="da Silva A.M."/>
            <person name="da Silva F.R."/>
            <person name="da Silva W.A.Jr."/>
            <person name="da Silveira J.F."/>
            <person name="Silvestri M.L."/>
            <person name="Siqueira W.J."/>
            <person name="de Souza A.A."/>
            <person name="de Souza A.P."/>
            <person name="Terenzi M.F."/>
            <person name="Truffi D."/>
            <person name="Tsai S.M."/>
            <person name="Tsuhako M.H."/>
            <person name="Vallada H."/>
            <person name="Van Sluys M.A."/>
            <person name="Verjovski-Almeida S."/>
            <person name="Vettore A.L."/>
            <person name="Zago M.A."/>
            <person name="Zatz M."/>
            <person name="Meidanis J."/>
            <person name="Setubal J.C."/>
        </authorList>
    </citation>
    <scope>NUCLEOTIDE SEQUENCE [LARGE SCALE GENOMIC DNA]</scope>
    <source>
        <strain evidence="1 2">9a5c</strain>
    </source>
</reference>
<accession>Q9PHC1</accession>
<sequence>MGCGISDFQSGYFDLNAGACMTEPRNLWSRR</sequence>
<proteinExistence type="predicted"/>
<gene>
    <name evidence="1" type="ordered locus">XF_0023</name>
</gene>
<organism evidence="1 2">
    <name type="scientific">Xylella fastidiosa (strain 9a5c)</name>
    <dbReference type="NCBI Taxonomy" id="160492"/>
    <lineage>
        <taxon>Bacteria</taxon>
        <taxon>Pseudomonadati</taxon>
        <taxon>Pseudomonadota</taxon>
        <taxon>Gammaproteobacteria</taxon>
        <taxon>Lysobacterales</taxon>
        <taxon>Lysobacteraceae</taxon>
        <taxon>Xylella</taxon>
    </lineage>
</organism>
<dbReference type="AlphaFoldDB" id="Q9PHC1"/>
<dbReference type="PIR" id="F82859">
    <property type="entry name" value="F82859"/>
</dbReference>
<dbReference type="KEGG" id="xfa:XF_0023"/>
<dbReference type="Proteomes" id="UP000000812">
    <property type="component" value="Chromosome"/>
</dbReference>
<dbReference type="STRING" id="160492.XF_0023"/>
<protein>
    <submittedName>
        <fullName evidence="1">Uncharacterized protein</fullName>
    </submittedName>
</protein>
<name>Q9PHC1_XYLFA</name>